<accession>A0A8H7VRS4</accession>
<gene>
    <name evidence="1" type="ORF">INT48_002275</name>
</gene>
<keyword evidence="2" id="KW-1185">Reference proteome</keyword>
<dbReference type="SUPFAM" id="SSF117839">
    <property type="entry name" value="WWE domain"/>
    <property type="match status" value="1"/>
</dbReference>
<dbReference type="Proteomes" id="UP000613177">
    <property type="component" value="Unassembled WGS sequence"/>
</dbReference>
<reference evidence="1" key="1">
    <citation type="submission" date="2021-01" db="EMBL/GenBank/DDBJ databases">
        <title>Metabolic potential, ecology and presence of endohyphal bacteria is reflected in genomic diversity of Mucoromycotina.</title>
        <authorList>
            <person name="Muszewska A."/>
            <person name="Okrasinska A."/>
            <person name="Steczkiewicz K."/>
            <person name="Drgas O."/>
            <person name="Orlowska M."/>
            <person name="Perlinska-Lenart U."/>
            <person name="Aleksandrzak-Piekarczyk T."/>
            <person name="Szatraj K."/>
            <person name="Zielenkiewicz U."/>
            <person name="Pilsyk S."/>
            <person name="Malc E."/>
            <person name="Mieczkowski P."/>
            <person name="Kruszewska J.S."/>
            <person name="Biernat P."/>
            <person name="Pawlowska J."/>
        </authorList>
    </citation>
    <scope>NUCLEOTIDE SEQUENCE</scope>
    <source>
        <strain evidence="1">WA0000018081</strain>
    </source>
</reference>
<comment type="caution">
    <text evidence="1">The sequence shown here is derived from an EMBL/GenBank/DDBJ whole genome shotgun (WGS) entry which is preliminary data.</text>
</comment>
<organism evidence="1 2">
    <name type="scientific">Thamnidium elegans</name>
    <dbReference type="NCBI Taxonomy" id="101142"/>
    <lineage>
        <taxon>Eukaryota</taxon>
        <taxon>Fungi</taxon>
        <taxon>Fungi incertae sedis</taxon>
        <taxon>Mucoromycota</taxon>
        <taxon>Mucoromycotina</taxon>
        <taxon>Mucoromycetes</taxon>
        <taxon>Mucorales</taxon>
        <taxon>Mucorineae</taxon>
        <taxon>Mucoraceae</taxon>
        <taxon>Thamnidium</taxon>
    </lineage>
</organism>
<evidence type="ECO:0000313" key="2">
    <source>
        <dbReference type="Proteomes" id="UP000613177"/>
    </source>
</evidence>
<protein>
    <recommendedName>
        <fullName evidence="3">WWE domain-containing protein</fullName>
    </recommendedName>
</protein>
<dbReference type="EMBL" id="JAEPRE010000115">
    <property type="protein sequence ID" value="KAG2232326.1"/>
    <property type="molecule type" value="Genomic_DNA"/>
</dbReference>
<dbReference type="OrthoDB" id="2202855at2759"/>
<evidence type="ECO:0008006" key="3">
    <source>
        <dbReference type="Google" id="ProtNLM"/>
    </source>
</evidence>
<proteinExistence type="predicted"/>
<dbReference type="InterPro" id="IPR037197">
    <property type="entry name" value="WWE_dom_sf"/>
</dbReference>
<dbReference type="AlphaFoldDB" id="A0A8H7VRS4"/>
<sequence>MGTVQWLYSSGQNWLSLDTQAQSQIEKLWSNDQANWVISDSFSGPVYVDTTQMILLYEGYSYTIARCRV</sequence>
<name>A0A8H7VRS4_9FUNG</name>
<evidence type="ECO:0000313" key="1">
    <source>
        <dbReference type="EMBL" id="KAG2232326.1"/>
    </source>
</evidence>